<dbReference type="EMBL" id="AGNK02000066">
    <property type="status" value="NOT_ANNOTATED_CDS"/>
    <property type="molecule type" value="Genomic_DNA"/>
</dbReference>
<accession>K3YYD4</accession>
<proteinExistence type="predicted"/>
<dbReference type="Proteomes" id="UP000004995">
    <property type="component" value="Unassembled WGS sequence"/>
</dbReference>
<sequence length="101" mass="11118">MVKVTIRERMQAVCLQILDCIHNLHEVLSSRISVVICQEFYTQILDYIFALEMQKLLGNDPPGQGPGSTSDQRPLHPLQRRVASVGSVGGTELTRVASAKG</sequence>
<dbReference type="EnsemblPlants" id="KQL28264">
    <property type="protein sequence ID" value="KQL28264"/>
    <property type="gene ID" value="SETIT_019284mg"/>
</dbReference>
<name>K3YYD4_SETIT</name>
<dbReference type="STRING" id="4555.K3YYD4"/>
<evidence type="ECO:0000313" key="2">
    <source>
        <dbReference type="Proteomes" id="UP000004995"/>
    </source>
</evidence>
<reference evidence="1" key="2">
    <citation type="submission" date="2018-08" db="UniProtKB">
        <authorList>
            <consortium name="EnsemblPlants"/>
        </authorList>
    </citation>
    <scope>IDENTIFICATION</scope>
    <source>
        <strain evidence="1">Yugu1</strain>
    </source>
</reference>
<dbReference type="InParanoid" id="K3YYD4"/>
<reference evidence="2" key="1">
    <citation type="journal article" date="2012" name="Nat. Biotechnol.">
        <title>Reference genome sequence of the model plant Setaria.</title>
        <authorList>
            <person name="Bennetzen J.L."/>
            <person name="Schmutz J."/>
            <person name="Wang H."/>
            <person name="Percifield R."/>
            <person name="Hawkins J."/>
            <person name="Pontaroli A.C."/>
            <person name="Estep M."/>
            <person name="Feng L."/>
            <person name="Vaughn J.N."/>
            <person name="Grimwood J."/>
            <person name="Jenkins J."/>
            <person name="Barry K."/>
            <person name="Lindquist E."/>
            <person name="Hellsten U."/>
            <person name="Deshpande S."/>
            <person name="Wang X."/>
            <person name="Wu X."/>
            <person name="Mitros T."/>
            <person name="Triplett J."/>
            <person name="Yang X."/>
            <person name="Ye C.Y."/>
            <person name="Mauro-Herrera M."/>
            <person name="Wang L."/>
            <person name="Li P."/>
            <person name="Sharma M."/>
            <person name="Sharma R."/>
            <person name="Ronald P.C."/>
            <person name="Panaud O."/>
            <person name="Kellogg E.A."/>
            <person name="Brutnell T.P."/>
            <person name="Doust A.N."/>
            <person name="Tuskan G.A."/>
            <person name="Rokhsar D."/>
            <person name="Devos K.M."/>
        </authorList>
    </citation>
    <scope>NUCLEOTIDE SEQUENCE [LARGE SCALE GENOMIC DNA]</scope>
    <source>
        <strain evidence="2">cv. Yugu1</strain>
    </source>
</reference>
<protein>
    <submittedName>
        <fullName evidence="1">Uncharacterized protein</fullName>
    </submittedName>
</protein>
<evidence type="ECO:0000313" key="1">
    <source>
        <dbReference type="EnsemblPlants" id="KQL28264"/>
    </source>
</evidence>
<dbReference type="AlphaFoldDB" id="K3YYD4"/>
<dbReference type="HOGENOM" id="CLU_2296559_0_0_1"/>
<organism evidence="1 2">
    <name type="scientific">Setaria italica</name>
    <name type="common">Foxtail millet</name>
    <name type="synonym">Panicum italicum</name>
    <dbReference type="NCBI Taxonomy" id="4555"/>
    <lineage>
        <taxon>Eukaryota</taxon>
        <taxon>Viridiplantae</taxon>
        <taxon>Streptophyta</taxon>
        <taxon>Embryophyta</taxon>
        <taxon>Tracheophyta</taxon>
        <taxon>Spermatophyta</taxon>
        <taxon>Magnoliopsida</taxon>
        <taxon>Liliopsida</taxon>
        <taxon>Poales</taxon>
        <taxon>Poaceae</taxon>
        <taxon>PACMAD clade</taxon>
        <taxon>Panicoideae</taxon>
        <taxon>Panicodae</taxon>
        <taxon>Paniceae</taxon>
        <taxon>Cenchrinae</taxon>
        <taxon>Setaria</taxon>
    </lineage>
</organism>
<keyword evidence="2" id="KW-1185">Reference proteome</keyword>
<dbReference type="Gramene" id="KQL28264">
    <property type="protein sequence ID" value="KQL28264"/>
    <property type="gene ID" value="SETIT_019284mg"/>
</dbReference>